<evidence type="ECO:0000256" key="1">
    <source>
        <dbReference type="ARBA" id="ARBA00008791"/>
    </source>
</evidence>
<dbReference type="Pfam" id="PF00582">
    <property type="entry name" value="Usp"/>
    <property type="match status" value="1"/>
</dbReference>
<reference evidence="3" key="1">
    <citation type="submission" date="2023-06" db="EMBL/GenBank/DDBJ databases">
        <authorList>
            <person name="Jiang Y."/>
            <person name="Liu Q."/>
        </authorList>
    </citation>
    <scope>NUCLEOTIDE SEQUENCE</scope>
    <source>
        <strain evidence="3">CGMCC 1.12090</strain>
    </source>
</reference>
<dbReference type="PANTHER" id="PTHR46268">
    <property type="entry name" value="STRESS RESPONSE PROTEIN NHAX"/>
    <property type="match status" value="1"/>
</dbReference>
<keyword evidence="4" id="KW-1185">Reference proteome</keyword>
<gene>
    <name evidence="3" type="ORF">Q2T77_19095</name>
</gene>
<sequence length="280" mass="29768">MKLGTILVHLDYSEHCAARVGIAATLARQHGSHLIGLVPTGLYDGVIPAEAIAGKDTDFIAASADFLRVRAEGIAHTFRKLIEGAPSISSEVRLVDQPSVDAVVLHGRTSDLVIVGQSQPGDTDTTTARDLPEQVVLHAGRPVLVLPRAKCARELGKNVLVAWDGSREAAIALRDALPLLSKAASVALVSWRAGAAPVDDSDLRIPQILAWLRRHGIEAKAVQHVASEGLADALLSHAAREHAGLVVMGGYGHTRIRELVLGSVTRGIFERMDVPILMAH</sequence>
<proteinExistence type="inferred from homology"/>
<dbReference type="Gene3D" id="3.40.50.12370">
    <property type="match status" value="1"/>
</dbReference>
<protein>
    <submittedName>
        <fullName evidence="3">Universal stress protein</fullName>
    </submittedName>
</protein>
<feature type="domain" description="UspA" evidence="2">
    <location>
        <begin position="157"/>
        <end position="279"/>
    </location>
</feature>
<dbReference type="Proteomes" id="UP001169027">
    <property type="component" value="Unassembled WGS sequence"/>
</dbReference>
<dbReference type="InterPro" id="IPR006015">
    <property type="entry name" value="Universal_stress_UspA"/>
</dbReference>
<comment type="similarity">
    <text evidence="1">Belongs to the universal stress protein A family.</text>
</comment>
<evidence type="ECO:0000313" key="3">
    <source>
        <dbReference type="EMBL" id="MDO1534400.1"/>
    </source>
</evidence>
<dbReference type="CDD" id="cd00293">
    <property type="entry name" value="USP-like"/>
    <property type="match status" value="1"/>
</dbReference>
<dbReference type="PRINTS" id="PR01438">
    <property type="entry name" value="UNVRSLSTRESS"/>
</dbReference>
<accession>A0ABT8S645</accession>
<evidence type="ECO:0000313" key="4">
    <source>
        <dbReference type="Proteomes" id="UP001169027"/>
    </source>
</evidence>
<dbReference type="InterPro" id="IPR006016">
    <property type="entry name" value="UspA"/>
</dbReference>
<name>A0ABT8S645_9BURK</name>
<dbReference type="SUPFAM" id="SSF52402">
    <property type="entry name" value="Adenine nucleotide alpha hydrolases-like"/>
    <property type="match status" value="2"/>
</dbReference>
<dbReference type="RefSeq" id="WP_301812022.1">
    <property type="nucleotide sequence ID" value="NZ_JAUJZH010000013.1"/>
</dbReference>
<evidence type="ECO:0000259" key="2">
    <source>
        <dbReference type="Pfam" id="PF00582"/>
    </source>
</evidence>
<dbReference type="PANTHER" id="PTHR46268:SF15">
    <property type="entry name" value="UNIVERSAL STRESS PROTEIN HP_0031"/>
    <property type="match status" value="1"/>
</dbReference>
<dbReference type="EMBL" id="JAUKVY010000013">
    <property type="protein sequence ID" value="MDO1534400.1"/>
    <property type="molecule type" value="Genomic_DNA"/>
</dbReference>
<comment type="caution">
    <text evidence="3">The sequence shown here is derived from an EMBL/GenBank/DDBJ whole genome shotgun (WGS) entry which is preliminary data.</text>
</comment>
<organism evidence="3 4">
    <name type="scientific">Variovorax ginsengisoli</name>
    <dbReference type="NCBI Taxonomy" id="363844"/>
    <lineage>
        <taxon>Bacteria</taxon>
        <taxon>Pseudomonadati</taxon>
        <taxon>Pseudomonadota</taxon>
        <taxon>Betaproteobacteria</taxon>
        <taxon>Burkholderiales</taxon>
        <taxon>Comamonadaceae</taxon>
        <taxon>Variovorax</taxon>
    </lineage>
</organism>